<evidence type="ECO:0000256" key="2">
    <source>
        <dbReference type="ARBA" id="ARBA00022723"/>
    </source>
</evidence>
<dbReference type="Proteomes" id="UP000643403">
    <property type="component" value="Unassembled WGS sequence"/>
</dbReference>
<reference evidence="7" key="1">
    <citation type="journal article" date="2019" name="Int. J. Syst. Evol. Microbiol.">
        <title>The Global Catalogue of Microorganisms (GCM) 10K type strain sequencing project: providing services to taxonomists for standard genome sequencing and annotation.</title>
        <authorList>
            <consortium name="The Broad Institute Genomics Platform"/>
            <consortium name="The Broad Institute Genome Sequencing Center for Infectious Disease"/>
            <person name="Wu L."/>
            <person name="Ma J."/>
        </authorList>
    </citation>
    <scope>NUCLEOTIDE SEQUENCE [LARGE SCALE GENOMIC DNA]</scope>
    <source>
        <strain evidence="7">KCTC 22558</strain>
    </source>
</reference>
<comment type="similarity">
    <text evidence="1">Belongs to the Gfa family.</text>
</comment>
<dbReference type="PANTHER" id="PTHR33337">
    <property type="entry name" value="GFA DOMAIN-CONTAINING PROTEIN"/>
    <property type="match status" value="1"/>
</dbReference>
<dbReference type="RefSeq" id="WP_189447979.1">
    <property type="nucleotide sequence ID" value="NZ_BMXY01000001.1"/>
</dbReference>
<accession>A0ABQ3BX07</accession>
<evidence type="ECO:0000313" key="7">
    <source>
        <dbReference type="Proteomes" id="UP000643403"/>
    </source>
</evidence>
<evidence type="ECO:0000256" key="4">
    <source>
        <dbReference type="ARBA" id="ARBA00023239"/>
    </source>
</evidence>
<name>A0ABQ3BX07_9GAMM</name>
<evidence type="ECO:0000313" key="6">
    <source>
        <dbReference type="EMBL" id="GGZ60525.1"/>
    </source>
</evidence>
<evidence type="ECO:0000256" key="3">
    <source>
        <dbReference type="ARBA" id="ARBA00022833"/>
    </source>
</evidence>
<dbReference type="InterPro" id="IPR006913">
    <property type="entry name" value="CENP-V/GFA"/>
</dbReference>
<dbReference type="PANTHER" id="PTHR33337:SF40">
    <property type="entry name" value="CENP-V_GFA DOMAIN-CONTAINING PROTEIN-RELATED"/>
    <property type="match status" value="1"/>
</dbReference>
<dbReference type="SUPFAM" id="SSF51316">
    <property type="entry name" value="Mss4-like"/>
    <property type="match status" value="1"/>
</dbReference>
<dbReference type="InterPro" id="IPR011057">
    <property type="entry name" value="Mss4-like_sf"/>
</dbReference>
<keyword evidence="7" id="KW-1185">Reference proteome</keyword>
<gene>
    <name evidence="6" type="ORF">GCM10008101_13040</name>
</gene>
<dbReference type="Gene3D" id="3.90.1590.10">
    <property type="entry name" value="glutathione-dependent formaldehyde- activating enzyme (gfa)"/>
    <property type="match status" value="1"/>
</dbReference>
<proteinExistence type="inferred from homology"/>
<comment type="caution">
    <text evidence="6">The sequence shown here is derived from an EMBL/GenBank/DDBJ whole genome shotgun (WGS) entry which is preliminary data.</text>
</comment>
<dbReference type="PROSITE" id="PS51891">
    <property type="entry name" value="CENP_V_GFA"/>
    <property type="match status" value="1"/>
</dbReference>
<protein>
    <submittedName>
        <fullName evidence="6">Aldehyde-activating protein</fullName>
    </submittedName>
</protein>
<feature type="domain" description="CENP-V/GFA" evidence="5">
    <location>
        <begin position="1"/>
        <end position="120"/>
    </location>
</feature>
<keyword evidence="4" id="KW-0456">Lyase</keyword>
<dbReference type="EMBL" id="BMXY01000001">
    <property type="protein sequence ID" value="GGZ60525.1"/>
    <property type="molecule type" value="Genomic_DNA"/>
</dbReference>
<organism evidence="6 7">
    <name type="scientific">Cognatilysobacter xinjiangensis</name>
    <dbReference type="NCBI Taxonomy" id="546892"/>
    <lineage>
        <taxon>Bacteria</taxon>
        <taxon>Pseudomonadati</taxon>
        <taxon>Pseudomonadota</taxon>
        <taxon>Gammaproteobacteria</taxon>
        <taxon>Lysobacterales</taxon>
        <taxon>Lysobacteraceae</taxon>
        <taxon>Cognatilysobacter</taxon>
    </lineage>
</organism>
<dbReference type="Pfam" id="PF04828">
    <property type="entry name" value="GFA"/>
    <property type="match status" value="1"/>
</dbReference>
<keyword evidence="3" id="KW-0862">Zinc</keyword>
<evidence type="ECO:0000256" key="1">
    <source>
        <dbReference type="ARBA" id="ARBA00005495"/>
    </source>
</evidence>
<keyword evidence="2" id="KW-0479">Metal-binding</keyword>
<evidence type="ECO:0000259" key="5">
    <source>
        <dbReference type="PROSITE" id="PS51891"/>
    </source>
</evidence>
<sequence>MTSRVATCTCGSLVARTEGEPLRVSVCHCLDCQRRSGSVFAAQARFPEENVRIEGATHEYVRKGSDGSATFSFCPHCGCTVFYRRAAEPGCIAIPIGAFADPGFPPPAIAVYHVRQHPWLTLADTIEQYE</sequence>